<dbReference type="AlphaFoldDB" id="A0A507QS10"/>
<dbReference type="PANTHER" id="PTHR40257:SF1">
    <property type="entry name" value="DUF1330 DOMAIN-CONTAINING PROTEIN"/>
    <property type="match status" value="1"/>
</dbReference>
<dbReference type="Proteomes" id="UP000319663">
    <property type="component" value="Unassembled WGS sequence"/>
</dbReference>
<proteinExistence type="predicted"/>
<keyword evidence="2" id="KW-1185">Reference proteome</keyword>
<accession>A0A507QS10</accession>
<dbReference type="EMBL" id="VIFY01000126">
    <property type="protein sequence ID" value="TQB70005.1"/>
    <property type="molecule type" value="Genomic_DNA"/>
</dbReference>
<name>A0A507QS10_MONPU</name>
<dbReference type="PANTHER" id="PTHR40257">
    <property type="match status" value="1"/>
</dbReference>
<reference evidence="1 2" key="1">
    <citation type="submission" date="2019-06" db="EMBL/GenBank/DDBJ databases">
        <title>Wine fermentation using esterase from Monascus purpureus.</title>
        <authorList>
            <person name="Geng C."/>
            <person name="Zhang Y."/>
        </authorList>
    </citation>
    <scope>NUCLEOTIDE SEQUENCE [LARGE SCALE GENOMIC DNA]</scope>
    <source>
        <strain evidence="1">HQ1</strain>
    </source>
</reference>
<organism evidence="1 2">
    <name type="scientific">Monascus purpureus</name>
    <name type="common">Red mold</name>
    <name type="synonym">Monascus anka</name>
    <dbReference type="NCBI Taxonomy" id="5098"/>
    <lineage>
        <taxon>Eukaryota</taxon>
        <taxon>Fungi</taxon>
        <taxon>Dikarya</taxon>
        <taxon>Ascomycota</taxon>
        <taxon>Pezizomycotina</taxon>
        <taxon>Eurotiomycetes</taxon>
        <taxon>Eurotiomycetidae</taxon>
        <taxon>Eurotiales</taxon>
        <taxon>Aspergillaceae</taxon>
        <taxon>Monascus</taxon>
    </lineage>
</organism>
<sequence length="263" mass="29376">MPSCTLHLLALDPVSSLEFFLADLHSSRNVIFASRPRHTIIPPTSLDKDRLIKSKWDLLVLIQTAPDTTALPIPEPLQNKVKDEYRVHVGIPSKLVSTYTARHDALKKAALSVPLTGSLSTLLSNKSSTEDGEVPPELLSFMETLMRTHPGPVTMFNLLHFHQPDGKKSYYKYGQAFVPVAAKRGGQVKLVGNVIGPWPSSDREQWDEISIVHYPSIRHFCDMLAGDDYQEINKKHRLSALKDTFLLCTTEFDVDASSTSSRL</sequence>
<dbReference type="InterPro" id="IPR011008">
    <property type="entry name" value="Dimeric_a/b-barrel"/>
</dbReference>
<dbReference type="SUPFAM" id="SSF54909">
    <property type="entry name" value="Dimeric alpha+beta barrel"/>
    <property type="match status" value="1"/>
</dbReference>
<dbReference type="Gene3D" id="3.30.70.100">
    <property type="match status" value="1"/>
</dbReference>
<evidence type="ECO:0000313" key="1">
    <source>
        <dbReference type="EMBL" id="TQB70005.1"/>
    </source>
</evidence>
<evidence type="ECO:0000313" key="2">
    <source>
        <dbReference type="Proteomes" id="UP000319663"/>
    </source>
</evidence>
<gene>
    <name evidence="1" type="ORF">MPDQ_001063</name>
</gene>
<comment type="caution">
    <text evidence="1">The sequence shown here is derived from an EMBL/GenBank/DDBJ whole genome shotgun (WGS) entry which is preliminary data.</text>
</comment>
<protein>
    <recommendedName>
        <fullName evidence="3">DUF1330 domain-containing protein</fullName>
    </recommendedName>
</protein>
<evidence type="ECO:0008006" key="3">
    <source>
        <dbReference type="Google" id="ProtNLM"/>
    </source>
</evidence>
<dbReference type="OrthoDB" id="265717at2759"/>